<evidence type="ECO:0000256" key="9">
    <source>
        <dbReference type="ARBA" id="ARBA00023170"/>
    </source>
</evidence>
<keyword evidence="8 11" id="KW-0472">Membrane</keyword>
<keyword evidence="7 11" id="KW-0297">G-protein coupled receptor</keyword>
<dbReference type="Proteomes" id="UP000261540">
    <property type="component" value="Unplaced"/>
</dbReference>
<dbReference type="PRINTS" id="PR00237">
    <property type="entry name" value="GPCRRHODOPSN"/>
</dbReference>
<evidence type="ECO:0000313" key="14">
    <source>
        <dbReference type="Proteomes" id="UP000261540"/>
    </source>
</evidence>
<keyword evidence="4 11" id="KW-0589">Pheromone response</keyword>
<dbReference type="PANTHER" id="PTHR24062">
    <property type="entry name" value="VOMERONASAL TYPE-1 RECEPTOR"/>
    <property type="match status" value="1"/>
</dbReference>
<keyword evidence="10 11" id="KW-0807">Transducer</keyword>
<feature type="transmembrane region" description="Helical" evidence="11">
    <location>
        <begin position="20"/>
        <end position="42"/>
    </location>
</feature>
<protein>
    <recommendedName>
        <fullName evidence="11">Vomeronasal type-1 receptor</fullName>
    </recommendedName>
</protein>
<evidence type="ECO:0000256" key="3">
    <source>
        <dbReference type="ARBA" id="ARBA00022475"/>
    </source>
</evidence>
<evidence type="ECO:0000256" key="4">
    <source>
        <dbReference type="ARBA" id="ARBA00022507"/>
    </source>
</evidence>
<feature type="transmembrane region" description="Helical" evidence="11">
    <location>
        <begin position="202"/>
        <end position="220"/>
    </location>
</feature>
<dbReference type="GO" id="GO:0016503">
    <property type="term" value="F:pheromone receptor activity"/>
    <property type="evidence" value="ECO:0007669"/>
    <property type="project" value="InterPro"/>
</dbReference>
<feature type="transmembrane region" description="Helical" evidence="11">
    <location>
        <begin position="139"/>
        <end position="162"/>
    </location>
</feature>
<evidence type="ECO:0000256" key="7">
    <source>
        <dbReference type="ARBA" id="ARBA00023040"/>
    </source>
</evidence>
<keyword evidence="6 11" id="KW-1133">Transmembrane helix</keyword>
<evidence type="ECO:0000259" key="12">
    <source>
        <dbReference type="PROSITE" id="PS50262"/>
    </source>
</evidence>
<evidence type="ECO:0000256" key="6">
    <source>
        <dbReference type="ARBA" id="ARBA00022989"/>
    </source>
</evidence>
<reference evidence="13" key="1">
    <citation type="submission" date="2025-08" db="UniProtKB">
        <authorList>
            <consortium name="Ensembl"/>
        </authorList>
    </citation>
    <scope>IDENTIFICATION</scope>
</reference>
<dbReference type="PROSITE" id="PS50262">
    <property type="entry name" value="G_PROTEIN_RECEP_F1_2"/>
    <property type="match status" value="1"/>
</dbReference>
<evidence type="ECO:0000256" key="8">
    <source>
        <dbReference type="ARBA" id="ARBA00023136"/>
    </source>
</evidence>
<organism evidence="13 14">
    <name type="scientific">Paramormyrops kingsleyae</name>
    <dbReference type="NCBI Taxonomy" id="1676925"/>
    <lineage>
        <taxon>Eukaryota</taxon>
        <taxon>Metazoa</taxon>
        <taxon>Chordata</taxon>
        <taxon>Craniata</taxon>
        <taxon>Vertebrata</taxon>
        <taxon>Euteleostomi</taxon>
        <taxon>Actinopterygii</taxon>
        <taxon>Neopterygii</taxon>
        <taxon>Teleostei</taxon>
        <taxon>Osteoglossocephala</taxon>
        <taxon>Osteoglossomorpha</taxon>
        <taxon>Osteoglossiformes</taxon>
        <taxon>Mormyridae</taxon>
        <taxon>Paramormyrops</taxon>
    </lineage>
</organism>
<dbReference type="InterPro" id="IPR017452">
    <property type="entry name" value="GPCR_Rhodpsn_7TM"/>
</dbReference>
<comment type="similarity">
    <text evidence="2 11">Belongs to the G-protein coupled receptor 1 family.</text>
</comment>
<accession>A0A3B3QJE3</accession>
<evidence type="ECO:0000256" key="11">
    <source>
        <dbReference type="RuleBase" id="RU364061"/>
    </source>
</evidence>
<dbReference type="Pfam" id="PF03402">
    <property type="entry name" value="V1R"/>
    <property type="match status" value="1"/>
</dbReference>
<dbReference type="SUPFAM" id="SSF81321">
    <property type="entry name" value="Family A G protein-coupled receptor-like"/>
    <property type="match status" value="1"/>
</dbReference>
<evidence type="ECO:0000256" key="5">
    <source>
        <dbReference type="ARBA" id="ARBA00022692"/>
    </source>
</evidence>
<dbReference type="GO" id="GO:0005886">
    <property type="term" value="C:plasma membrane"/>
    <property type="evidence" value="ECO:0007669"/>
    <property type="project" value="UniProtKB-SubCell"/>
</dbReference>
<evidence type="ECO:0000256" key="10">
    <source>
        <dbReference type="ARBA" id="ARBA00023224"/>
    </source>
</evidence>
<sequence length="342" mass="37631">MSPVYRPSLPAMESESLIRGLLFLFLTVVGVPGNSLVIWAFVRVARHDRRLLPADAIVLHLVSVNLLVVVVRCLPETLATFRLAAIFNDASCRGIIYVFRTARTLSIWLTFVLSAYQCLSAAPPGSRWAQVRATVAHHLGFIFLALWLVNCIISCPAAIYSLGSRGNSSLMEHSINAQFCLVQFPSGLARDANGAVQTARDVVPMAFMTTASIIILVFLYRHSQQVKGLRGGAGGKSRPSAERRAAKSVVTLVTMYVVFYGVDNGLWVYTITVTQTLSSALVSDLRVFFASLYASVSPIVIIISNTKVSRQCKHWWSVRSHGFVCLVCRFVCIIVLSKHIIQ</sequence>
<evidence type="ECO:0000256" key="1">
    <source>
        <dbReference type="ARBA" id="ARBA00004651"/>
    </source>
</evidence>
<name>A0A3B3QJE3_9TELE</name>
<reference evidence="13" key="2">
    <citation type="submission" date="2025-09" db="UniProtKB">
        <authorList>
            <consortium name="Ensembl"/>
        </authorList>
    </citation>
    <scope>IDENTIFICATION</scope>
</reference>
<dbReference type="FunFam" id="1.20.1070.10:FF:000300">
    <property type="entry name" value="Vomeronasal type-1 receptor"/>
    <property type="match status" value="1"/>
</dbReference>
<dbReference type="GO" id="GO:0019236">
    <property type="term" value="P:response to pheromone"/>
    <property type="evidence" value="ECO:0007669"/>
    <property type="project" value="UniProtKB-KW"/>
</dbReference>
<dbReference type="Ensembl" id="ENSPKIT00000029976.1">
    <property type="protein sequence ID" value="ENSPKIP00000005959.1"/>
    <property type="gene ID" value="ENSPKIG00000022435.1"/>
</dbReference>
<proteinExistence type="inferred from homology"/>
<comment type="subcellular location">
    <subcellularLocation>
        <location evidence="1 11">Cell membrane</location>
        <topology evidence="1 11">Multi-pass membrane protein</topology>
    </subcellularLocation>
</comment>
<dbReference type="AlphaFoldDB" id="A0A3B3QJE3"/>
<keyword evidence="5 11" id="KW-0812">Transmembrane</keyword>
<feature type="domain" description="G-protein coupled receptors family 1 profile" evidence="12">
    <location>
        <begin position="33"/>
        <end position="301"/>
    </location>
</feature>
<dbReference type="InterPro" id="IPR000276">
    <property type="entry name" value="GPCR_Rhodpsn"/>
</dbReference>
<keyword evidence="3 11" id="KW-1003">Cell membrane</keyword>
<evidence type="ECO:0000256" key="2">
    <source>
        <dbReference type="ARBA" id="ARBA00010663"/>
    </source>
</evidence>
<dbReference type="Gene3D" id="1.20.1070.10">
    <property type="entry name" value="Rhodopsin 7-helix transmembrane proteins"/>
    <property type="match status" value="1"/>
</dbReference>
<feature type="transmembrane region" description="Helical" evidence="11">
    <location>
        <begin position="285"/>
        <end position="303"/>
    </location>
</feature>
<dbReference type="GeneTree" id="ENSGT01030000234553"/>
<keyword evidence="9 11" id="KW-0675">Receptor</keyword>
<evidence type="ECO:0000313" key="13">
    <source>
        <dbReference type="Ensembl" id="ENSPKIP00000005959.1"/>
    </source>
</evidence>
<keyword evidence="14" id="KW-1185">Reference proteome</keyword>
<feature type="transmembrane region" description="Helical" evidence="11">
    <location>
        <begin position="245"/>
        <end position="262"/>
    </location>
</feature>
<dbReference type="InterPro" id="IPR004072">
    <property type="entry name" value="Vmron_rcpt_1"/>
</dbReference>
<feature type="transmembrane region" description="Helical" evidence="11">
    <location>
        <begin position="323"/>
        <end position="341"/>
    </location>
</feature>